<reference evidence="6 7" key="1">
    <citation type="submission" date="2024-06" db="EMBL/GenBank/DDBJ databases">
        <title>The Natural Products Discovery Center: Release of the First 8490 Sequenced Strains for Exploring Actinobacteria Biosynthetic Diversity.</title>
        <authorList>
            <person name="Kalkreuter E."/>
            <person name="Kautsar S.A."/>
            <person name="Yang D."/>
            <person name="Bader C.D."/>
            <person name="Teijaro C.N."/>
            <person name="Fluegel L."/>
            <person name="Davis C.M."/>
            <person name="Simpson J.R."/>
            <person name="Lauterbach L."/>
            <person name="Steele A.D."/>
            <person name="Gui C."/>
            <person name="Meng S."/>
            <person name="Li G."/>
            <person name="Viehrig K."/>
            <person name="Ye F."/>
            <person name="Su P."/>
            <person name="Kiefer A.F."/>
            <person name="Nichols A."/>
            <person name="Cepeda A.J."/>
            <person name="Yan W."/>
            <person name="Fan B."/>
            <person name="Jiang Y."/>
            <person name="Adhikari A."/>
            <person name="Zheng C.-J."/>
            <person name="Schuster L."/>
            <person name="Cowan T.M."/>
            <person name="Smanski M.J."/>
            <person name="Chevrette M.G."/>
            <person name="De Carvalho L.P.S."/>
            <person name="Shen B."/>
        </authorList>
    </citation>
    <scope>NUCLEOTIDE SEQUENCE [LARGE SCALE GENOMIC DNA]</scope>
    <source>
        <strain evidence="6 7">NPDC033039</strain>
    </source>
</reference>
<gene>
    <name evidence="6" type="ORF">AB0E61_18060</name>
</gene>
<dbReference type="InterPro" id="IPR002937">
    <property type="entry name" value="Amino_oxidase"/>
</dbReference>
<dbReference type="PRINTS" id="PR00757">
    <property type="entry name" value="AMINEOXDASEF"/>
</dbReference>
<dbReference type="PANTHER" id="PTHR43563:SF1">
    <property type="entry name" value="AMINE OXIDASE [FLAVIN-CONTAINING] B"/>
    <property type="match status" value="1"/>
</dbReference>
<evidence type="ECO:0000313" key="6">
    <source>
        <dbReference type="EMBL" id="MEU3711987.1"/>
    </source>
</evidence>
<dbReference type="Pfam" id="PF01593">
    <property type="entry name" value="Amino_oxidase"/>
    <property type="match status" value="1"/>
</dbReference>
<dbReference type="Proteomes" id="UP001550853">
    <property type="component" value="Unassembled WGS sequence"/>
</dbReference>
<dbReference type="InterPro" id="IPR036188">
    <property type="entry name" value="FAD/NAD-bd_sf"/>
</dbReference>
<comment type="cofactor">
    <cofactor evidence="1">
        <name>FAD</name>
        <dbReference type="ChEBI" id="CHEBI:57692"/>
    </cofactor>
</comment>
<evidence type="ECO:0000256" key="1">
    <source>
        <dbReference type="ARBA" id="ARBA00001974"/>
    </source>
</evidence>
<dbReference type="InterPro" id="IPR050703">
    <property type="entry name" value="Flavin_MAO"/>
</dbReference>
<comment type="similarity">
    <text evidence="2">Belongs to the flavin monoamine oxidase family.</text>
</comment>
<dbReference type="Gene3D" id="1.10.405.10">
    <property type="entry name" value="Guanine Nucleotide Dissociation Inhibitor, domain 1"/>
    <property type="match status" value="1"/>
</dbReference>
<evidence type="ECO:0000259" key="5">
    <source>
        <dbReference type="Pfam" id="PF01593"/>
    </source>
</evidence>
<dbReference type="SUPFAM" id="SSF51905">
    <property type="entry name" value="FAD/NAD(P)-binding domain"/>
    <property type="match status" value="1"/>
</dbReference>
<dbReference type="PANTHER" id="PTHR43563">
    <property type="entry name" value="AMINE OXIDASE"/>
    <property type="match status" value="1"/>
</dbReference>
<evidence type="ECO:0000256" key="4">
    <source>
        <dbReference type="SAM" id="MobiDB-lite"/>
    </source>
</evidence>
<feature type="region of interest" description="Disordered" evidence="4">
    <location>
        <begin position="1"/>
        <end position="23"/>
    </location>
</feature>
<proteinExistence type="inferred from homology"/>
<dbReference type="InterPro" id="IPR001613">
    <property type="entry name" value="Flavin_amine_oxidase"/>
</dbReference>
<dbReference type="RefSeq" id="WP_157848061.1">
    <property type="nucleotide sequence ID" value="NZ_JBEZVI010000014.1"/>
</dbReference>
<keyword evidence="3" id="KW-0560">Oxidoreductase</keyword>
<feature type="domain" description="Amine oxidase" evidence="5">
    <location>
        <begin position="44"/>
        <end position="451"/>
    </location>
</feature>
<organism evidence="6 7">
    <name type="scientific">Streptomyces catenulae</name>
    <dbReference type="NCBI Taxonomy" id="66875"/>
    <lineage>
        <taxon>Bacteria</taxon>
        <taxon>Bacillati</taxon>
        <taxon>Actinomycetota</taxon>
        <taxon>Actinomycetes</taxon>
        <taxon>Kitasatosporales</taxon>
        <taxon>Streptomycetaceae</taxon>
        <taxon>Streptomyces</taxon>
    </lineage>
</organism>
<comment type="caution">
    <text evidence="6">The sequence shown here is derived from an EMBL/GenBank/DDBJ whole genome shotgun (WGS) entry which is preliminary data.</text>
</comment>
<sequence length="456" mass="48796">MSEYGEKSAYSTEGTDAAASGAPRGGELVKADAVIIGAGYAGGTVARELAARGLKPVLLEARSRVGGRIFTGTFAGQDDVELGGGWLGPQQQLIHAELRRYHIETYEDTAAEHVVLHGGDGGQTLSPGEAEKKLLPLWDRFFEGSDKYFERPHDPLYRKDLLASVDPLSLKDRLDRIGLSPSERALLEGEISVYAGGDSSLGGLTSMAQWVQLAGGDYSEYLKTMTLRPKGGMIATLKAMLSEAQADLHLSTPVTKVTEEGGLVTVETDKGQRFVAPVVVVATPVNVWRSIDFRPGLPAAHTRATTEGVGVPYVAKTWLLVKGEVPAVQGQAGPDAVFPMLIPQQQTPEGRLMVAFGGTGLDPRNAAQVQEAVRSYIPGAEVLRHRAMLWAEQPYSSGGWGLRRPNQLLDLYPQIDEPHGRIVFAGADIAEGWHGAFIEGAVETGLRAARQAAELA</sequence>
<protein>
    <submittedName>
        <fullName evidence="6">FAD-dependent oxidoreductase</fullName>
    </submittedName>
</protein>
<evidence type="ECO:0000256" key="3">
    <source>
        <dbReference type="ARBA" id="ARBA00023002"/>
    </source>
</evidence>
<dbReference type="Gene3D" id="3.50.50.60">
    <property type="entry name" value="FAD/NAD(P)-binding domain"/>
    <property type="match status" value="1"/>
</dbReference>
<evidence type="ECO:0000313" key="7">
    <source>
        <dbReference type="Proteomes" id="UP001550853"/>
    </source>
</evidence>
<name>A0ABV2Z1W2_9ACTN</name>
<dbReference type="EMBL" id="JBEZVI010000014">
    <property type="protein sequence ID" value="MEU3711987.1"/>
    <property type="molecule type" value="Genomic_DNA"/>
</dbReference>
<dbReference type="Gene3D" id="3.90.660.10">
    <property type="match status" value="1"/>
</dbReference>
<keyword evidence="7" id="KW-1185">Reference proteome</keyword>
<accession>A0ABV2Z1W2</accession>
<evidence type="ECO:0000256" key="2">
    <source>
        <dbReference type="ARBA" id="ARBA00005995"/>
    </source>
</evidence>